<dbReference type="PANTHER" id="PTHR42160">
    <property type="entry name" value="URACIL-DNA GLYCOSYLASE SUPERFAMILY PROTEIN"/>
    <property type="match status" value="1"/>
</dbReference>
<feature type="domain" description="Uracil-DNA glycosylase-like" evidence="1">
    <location>
        <begin position="33"/>
        <end position="186"/>
    </location>
</feature>
<protein>
    <submittedName>
        <fullName evidence="2">IclR family transcriptional regulator</fullName>
    </submittedName>
</protein>
<dbReference type="Gene3D" id="3.40.470.10">
    <property type="entry name" value="Uracil-DNA glycosylase-like domain"/>
    <property type="match status" value="1"/>
</dbReference>
<keyword evidence="3" id="KW-1185">Reference proteome</keyword>
<evidence type="ECO:0000259" key="1">
    <source>
        <dbReference type="SMART" id="SM00986"/>
    </source>
</evidence>
<dbReference type="PANTHER" id="PTHR42160:SF1">
    <property type="entry name" value="URACIL-DNA GLYCOSYLASE SUPERFAMILY PROTEIN"/>
    <property type="match status" value="1"/>
</dbReference>
<reference evidence="3" key="1">
    <citation type="journal article" date="2020" name="Int. J. Syst. Evol. Microbiol.">
        <title>Alteromonas alba sp. nov., a marine bacterium isolated from the seawater of the West Pacific Ocean.</title>
        <authorList>
            <person name="Sun C."/>
            <person name="Wu Y.-H."/>
            <person name="Xamxidin M."/>
            <person name="Cheng H."/>
            <person name="Xu X.-W."/>
        </authorList>
    </citation>
    <scope>NUCLEOTIDE SEQUENCE [LARGE SCALE GENOMIC DNA]</scope>
    <source>
        <strain evidence="3">9a2</strain>
    </source>
</reference>
<evidence type="ECO:0000313" key="2">
    <source>
        <dbReference type="EMBL" id="PRO69733.1"/>
    </source>
</evidence>
<proteinExistence type="predicted"/>
<dbReference type="Pfam" id="PF03167">
    <property type="entry name" value="UDG"/>
    <property type="match status" value="1"/>
</dbReference>
<dbReference type="InterPro" id="IPR005122">
    <property type="entry name" value="Uracil-DNA_glycosylase-like"/>
</dbReference>
<dbReference type="Proteomes" id="UP000239539">
    <property type="component" value="Unassembled WGS sequence"/>
</dbReference>
<dbReference type="SUPFAM" id="SSF52141">
    <property type="entry name" value="Uracil-DNA glycosylase-like"/>
    <property type="match status" value="1"/>
</dbReference>
<dbReference type="CDD" id="cd10033">
    <property type="entry name" value="UDG_like"/>
    <property type="match status" value="1"/>
</dbReference>
<evidence type="ECO:0000313" key="3">
    <source>
        <dbReference type="Proteomes" id="UP000239539"/>
    </source>
</evidence>
<dbReference type="EMBL" id="PVNO01000022">
    <property type="protein sequence ID" value="PRO69733.1"/>
    <property type="molecule type" value="Genomic_DNA"/>
</dbReference>
<gene>
    <name evidence="2" type="ORF">C6Y39_05580</name>
</gene>
<dbReference type="InterPro" id="IPR036895">
    <property type="entry name" value="Uracil-DNA_glycosylase-like_sf"/>
</dbReference>
<comment type="caution">
    <text evidence="2">The sequence shown here is derived from an EMBL/GenBank/DDBJ whole genome shotgun (WGS) entry which is preliminary data.</text>
</comment>
<dbReference type="RefSeq" id="WP_105930320.1">
    <property type="nucleotide sequence ID" value="NZ_PVNO01000022.1"/>
</dbReference>
<dbReference type="SMART" id="SM00987">
    <property type="entry name" value="UreE_C"/>
    <property type="match status" value="1"/>
</dbReference>
<sequence length="195" mass="21938">MEKILKGHDELVTEALKCSLCAHALPHEPNPIFSTAPLTKILIIGQAPGLKAHESGIAFDDASGDRLRSWLSVSKAVFYNPKCISILPMGFCFPGYKHGADAPPRKECAPAWHHRFITYLKPSITIYVGRYAQQFYLPNHKTLTDAVKTTFTSPEHYFVLPHPSGRNNRWLAKNTWFETEGLPILQNEVFTALHN</sequence>
<dbReference type="SMART" id="SM00986">
    <property type="entry name" value="UDG"/>
    <property type="match status" value="1"/>
</dbReference>
<dbReference type="InterPro" id="IPR047124">
    <property type="entry name" value="HI_0220.2"/>
</dbReference>
<organism evidence="2 3">
    <name type="scientific">Alteromonas gracilis</name>
    <dbReference type="NCBI Taxonomy" id="1479524"/>
    <lineage>
        <taxon>Bacteria</taxon>
        <taxon>Pseudomonadati</taxon>
        <taxon>Pseudomonadota</taxon>
        <taxon>Gammaproteobacteria</taxon>
        <taxon>Alteromonadales</taxon>
        <taxon>Alteromonadaceae</taxon>
        <taxon>Alteromonas/Salinimonas group</taxon>
        <taxon>Alteromonas</taxon>
    </lineage>
</organism>
<accession>A0ABX5CQQ2</accession>
<name>A0ABX5CQQ2_9ALTE</name>